<feature type="compositionally biased region" description="Basic and acidic residues" evidence="1">
    <location>
        <begin position="139"/>
        <end position="149"/>
    </location>
</feature>
<evidence type="ECO:0000313" key="2">
    <source>
        <dbReference type="EMBL" id="KAF1962258.1"/>
    </source>
</evidence>
<proteinExistence type="predicted"/>
<protein>
    <submittedName>
        <fullName evidence="2">Uncharacterized protein</fullName>
    </submittedName>
</protein>
<evidence type="ECO:0000313" key="3">
    <source>
        <dbReference type="Proteomes" id="UP000800035"/>
    </source>
</evidence>
<organism evidence="2 3">
    <name type="scientific">Byssothecium circinans</name>
    <dbReference type="NCBI Taxonomy" id="147558"/>
    <lineage>
        <taxon>Eukaryota</taxon>
        <taxon>Fungi</taxon>
        <taxon>Dikarya</taxon>
        <taxon>Ascomycota</taxon>
        <taxon>Pezizomycotina</taxon>
        <taxon>Dothideomycetes</taxon>
        <taxon>Pleosporomycetidae</taxon>
        <taxon>Pleosporales</taxon>
        <taxon>Massarineae</taxon>
        <taxon>Massarinaceae</taxon>
        <taxon>Byssothecium</taxon>
    </lineage>
</organism>
<dbReference type="Proteomes" id="UP000800035">
    <property type="component" value="Unassembled WGS sequence"/>
</dbReference>
<accession>A0A6A5UBY0</accession>
<dbReference type="EMBL" id="ML976979">
    <property type="protein sequence ID" value="KAF1962258.1"/>
    <property type="molecule type" value="Genomic_DNA"/>
</dbReference>
<feature type="region of interest" description="Disordered" evidence="1">
    <location>
        <begin position="1"/>
        <end position="20"/>
    </location>
</feature>
<name>A0A6A5UBY0_9PLEO</name>
<keyword evidence="3" id="KW-1185">Reference proteome</keyword>
<sequence>MADSKARIDKSRVDEDGHDRTTKRILSVTKNTEGDFSTIDNYSKGNVTQFSIVGEEPVHSRNYAGPGSITQVKGTITDKMLQLILTNSPGRLCYNPGNEGLSLQSKTTIGRLVRVTGDNVIDIKESVTSMWSLEANHTSQERSRGTDGYRRRHPEFPVQTDNPKNDNKSSPSRIF</sequence>
<evidence type="ECO:0000256" key="1">
    <source>
        <dbReference type="SAM" id="MobiDB-lite"/>
    </source>
</evidence>
<gene>
    <name evidence="2" type="ORF">CC80DRAFT_542576</name>
</gene>
<reference evidence="2" key="1">
    <citation type="journal article" date="2020" name="Stud. Mycol.">
        <title>101 Dothideomycetes genomes: a test case for predicting lifestyles and emergence of pathogens.</title>
        <authorList>
            <person name="Haridas S."/>
            <person name="Albert R."/>
            <person name="Binder M."/>
            <person name="Bloem J."/>
            <person name="Labutti K."/>
            <person name="Salamov A."/>
            <person name="Andreopoulos B."/>
            <person name="Baker S."/>
            <person name="Barry K."/>
            <person name="Bills G."/>
            <person name="Bluhm B."/>
            <person name="Cannon C."/>
            <person name="Castanera R."/>
            <person name="Culley D."/>
            <person name="Daum C."/>
            <person name="Ezra D."/>
            <person name="Gonzalez J."/>
            <person name="Henrissat B."/>
            <person name="Kuo A."/>
            <person name="Liang C."/>
            <person name="Lipzen A."/>
            <person name="Lutzoni F."/>
            <person name="Magnuson J."/>
            <person name="Mondo S."/>
            <person name="Nolan M."/>
            <person name="Ohm R."/>
            <person name="Pangilinan J."/>
            <person name="Park H.-J."/>
            <person name="Ramirez L."/>
            <person name="Alfaro M."/>
            <person name="Sun H."/>
            <person name="Tritt A."/>
            <person name="Yoshinaga Y."/>
            <person name="Zwiers L.-H."/>
            <person name="Turgeon B."/>
            <person name="Goodwin S."/>
            <person name="Spatafora J."/>
            <person name="Crous P."/>
            <person name="Grigoriev I."/>
        </authorList>
    </citation>
    <scope>NUCLEOTIDE SEQUENCE</scope>
    <source>
        <strain evidence="2">CBS 675.92</strain>
    </source>
</reference>
<dbReference type="AlphaFoldDB" id="A0A6A5UBY0"/>
<feature type="region of interest" description="Disordered" evidence="1">
    <location>
        <begin position="134"/>
        <end position="175"/>
    </location>
</feature>